<gene>
    <name evidence="1" type="ORF">NBR_LOCUS12918</name>
</gene>
<dbReference type="STRING" id="27835.A0A158R107"/>
<evidence type="ECO:0000313" key="2">
    <source>
        <dbReference type="Proteomes" id="UP000271162"/>
    </source>
</evidence>
<dbReference type="Proteomes" id="UP000271162">
    <property type="component" value="Unassembled WGS sequence"/>
</dbReference>
<reference evidence="1 2" key="2">
    <citation type="submission" date="2018-11" db="EMBL/GenBank/DDBJ databases">
        <authorList>
            <consortium name="Pathogen Informatics"/>
        </authorList>
    </citation>
    <scope>NUCLEOTIDE SEQUENCE [LARGE SCALE GENOMIC DNA]</scope>
</reference>
<dbReference type="PANTHER" id="PTHR21541">
    <property type="entry name" value="BTB POZ DOMAIN CONTAINING 12"/>
    <property type="match status" value="1"/>
</dbReference>
<proteinExistence type="predicted"/>
<sequence length="656" mass="72812">MRRPEKRGDVQSIPVISVPSSSISADGFKKEFDTNSDLKATGDDTCAVCSKNLTHLNDIRKVAHVNKCLDAQESSRNHEKAKERWSSTIDCPMCGEPQPPGPHRAAHAKRCGRIYNISPSELLKLMETQRRVSDVKKRNNMLHTKAPPPHKKEVQPKKLTGAPSSLLDENLQLAQALSMSMENKELDVPRRSSPQFTRIVDTNDGRRKRPRSYAVVELAPRACRCEVIERLHDRFLDTFHVRKSSGVKLTTKEAGVRKAKKTSLFMHSQLRFTGKVDGSACEIRNSGMMVSMLERLERLSQDLYTLVDQDPTSDVRIKCSDGILNGHRLLLQLRSRILTNSPSQSASSYVEIDETRHKKGEEICNADSKSALDECSSMDGDLETQTSTEAISAEITSTAETTTIHPVAAVVDVVVPEQLKVDLSESFASANKMETTIDYEDPLQGVVFDRSSTEQSSDDECMIIDDNSPVPKECTAKTTVDPETNLCVGDMCEATLTAGPIGIASGEPSEKGALPEVETSVSTSPDLFDNEKTRRCDNLTPLRATSFKERSSGSFLFANSASRTITGEPHLDERSEFAPSCSSGIVAESNSNTASNIHGEDDDIVCVEEKPAPSKSQDDPYANEYFDYHDPFMEPWYRIQEQMMYKCHPLPNANRW</sequence>
<keyword evidence="2" id="KW-1185">Reference proteome</keyword>
<dbReference type="InterPro" id="IPR003903">
    <property type="entry name" value="UIM_dom"/>
</dbReference>
<dbReference type="AlphaFoldDB" id="A0A158R107"/>
<protein>
    <submittedName>
        <fullName evidence="3">BTB domain-containing protein</fullName>
    </submittedName>
</protein>
<dbReference type="PROSITE" id="PS50330">
    <property type="entry name" value="UIM"/>
    <property type="match status" value="1"/>
</dbReference>
<dbReference type="EMBL" id="UYSL01020888">
    <property type="protein sequence ID" value="VDL76507.1"/>
    <property type="molecule type" value="Genomic_DNA"/>
</dbReference>
<evidence type="ECO:0000313" key="3">
    <source>
        <dbReference type="WBParaSite" id="NBR_0001291701-mRNA-1"/>
    </source>
</evidence>
<dbReference type="GO" id="GO:0000712">
    <property type="term" value="P:resolution of meiotic recombination intermediates"/>
    <property type="evidence" value="ECO:0007669"/>
    <property type="project" value="TreeGrafter"/>
</dbReference>
<organism evidence="3">
    <name type="scientific">Nippostrongylus brasiliensis</name>
    <name type="common">Rat hookworm</name>
    <dbReference type="NCBI Taxonomy" id="27835"/>
    <lineage>
        <taxon>Eukaryota</taxon>
        <taxon>Metazoa</taxon>
        <taxon>Ecdysozoa</taxon>
        <taxon>Nematoda</taxon>
        <taxon>Chromadorea</taxon>
        <taxon>Rhabditida</taxon>
        <taxon>Rhabditina</taxon>
        <taxon>Rhabditomorpha</taxon>
        <taxon>Strongyloidea</taxon>
        <taxon>Heligmosomidae</taxon>
        <taxon>Nippostrongylus</taxon>
    </lineage>
</organism>
<dbReference type="GO" id="GO:0033557">
    <property type="term" value="C:Slx1-Slx4 complex"/>
    <property type="evidence" value="ECO:0007669"/>
    <property type="project" value="TreeGrafter"/>
</dbReference>
<accession>A0A158R107</accession>
<evidence type="ECO:0000313" key="1">
    <source>
        <dbReference type="EMBL" id="VDL76507.1"/>
    </source>
</evidence>
<dbReference type="WBParaSite" id="NBR_0001291701-mRNA-1">
    <property type="protein sequence ID" value="NBR_0001291701-mRNA-1"/>
    <property type="gene ID" value="NBR_0001291701"/>
</dbReference>
<reference evidence="3" key="1">
    <citation type="submission" date="2016-04" db="UniProtKB">
        <authorList>
            <consortium name="WormBaseParasite"/>
        </authorList>
    </citation>
    <scope>IDENTIFICATION</scope>
</reference>
<name>A0A158R107_NIPBR</name>
<dbReference type="PANTHER" id="PTHR21541:SF3">
    <property type="entry name" value="STRUCTURE-SPECIFIC ENDONUCLEASE SUBUNIT SLX4"/>
    <property type="match status" value="1"/>
</dbReference>